<feature type="domain" description="DUF4185" evidence="2">
    <location>
        <begin position="52"/>
        <end position="356"/>
    </location>
</feature>
<protein>
    <recommendedName>
        <fullName evidence="2">DUF4185 domain-containing protein</fullName>
    </recommendedName>
</protein>
<keyword evidence="1" id="KW-0732">Signal</keyword>
<dbReference type="RefSeq" id="WP_075010918.1">
    <property type="nucleotide sequence ID" value="NZ_FOAP01000030.1"/>
</dbReference>
<name>A0A1H8DL19_STIAU</name>
<dbReference type="InterPro" id="IPR025442">
    <property type="entry name" value="DUF4185"/>
</dbReference>
<feature type="chain" id="PRO_5010289341" description="DUF4185 domain-containing protein" evidence="1">
    <location>
        <begin position="28"/>
        <end position="657"/>
    </location>
</feature>
<dbReference type="SUPFAM" id="SSF50939">
    <property type="entry name" value="Sialidases"/>
    <property type="match status" value="1"/>
</dbReference>
<accession>A0A1H8DL19</accession>
<dbReference type="Proteomes" id="UP000182719">
    <property type="component" value="Unassembled WGS sequence"/>
</dbReference>
<dbReference type="EMBL" id="FOAP01000030">
    <property type="protein sequence ID" value="SEN07923.1"/>
    <property type="molecule type" value="Genomic_DNA"/>
</dbReference>
<evidence type="ECO:0000259" key="2">
    <source>
        <dbReference type="Pfam" id="PF13810"/>
    </source>
</evidence>
<dbReference type="Gene3D" id="2.60.120.260">
    <property type="entry name" value="Galactose-binding domain-like"/>
    <property type="match status" value="2"/>
</dbReference>
<evidence type="ECO:0000313" key="4">
    <source>
        <dbReference type="Proteomes" id="UP000182719"/>
    </source>
</evidence>
<dbReference type="Pfam" id="PF13810">
    <property type="entry name" value="DUF4185"/>
    <property type="match status" value="1"/>
</dbReference>
<dbReference type="InterPro" id="IPR036278">
    <property type="entry name" value="Sialidase_sf"/>
</dbReference>
<evidence type="ECO:0000313" key="3">
    <source>
        <dbReference type="EMBL" id="SEN07923.1"/>
    </source>
</evidence>
<sequence>MSHFAPWKPCAVAVSLGALLCAGGAWALTPTNVTQVARVTGASLSGETLPNPNQTHVNYEVMGTDLGILWDKGGGEVFVLFGDTFGHGWCGNGGCGGGWRSNVLAKSSDRNLADGLTFSTMIQDVSRHAKEILPSKKINFDEMTVIPTAGVTVGSRHYIHYMSVHHWGDPGQWSTNYAGIAYSDDNGQNWVKHGSARWPNNAAYSHPFQMAAFVKNGGFVYMYATPNGRFGNVYLARVPEGALLNINDYRYWDGNGWAASQAAAVPVVMGIAGELSVVYHPTFGRFLMTYLNEHRQAVVIRDAATPTGPWSGEKLLATGARFPGLYNAFIHPGALNGPDLYFISSQWTPYNTFLMRATLTADTFGDNLLSEPGFETQAATPTMAPWWVMGQGGVDRGLGQARTGANAGFVRSNSGWNALKQSVAVQPYTDYTLRGWVRTSANNTEGYLGARGVNNGPIVGEVPFGSLTNYSQLSVTFNSGPHSLIEVYSGIWAKNGDTWMQLDDVSLTRGPNLVAQGGFEQQPSSAATSPWYVEGQGGVDRGLGFARSGAHNGYVRNNVKGWNALKQEVAVVPNTNYTLSAWLRTSHSFNEGYFGARVLRGGPVLNELKLTQPLGGYTQVSVRFNSGSQHSVEIFAGLWANVGDTWLQADDFVLTRD</sequence>
<organism evidence="3 4">
    <name type="scientific">Stigmatella aurantiaca</name>
    <dbReference type="NCBI Taxonomy" id="41"/>
    <lineage>
        <taxon>Bacteria</taxon>
        <taxon>Pseudomonadati</taxon>
        <taxon>Myxococcota</taxon>
        <taxon>Myxococcia</taxon>
        <taxon>Myxococcales</taxon>
        <taxon>Cystobacterineae</taxon>
        <taxon>Archangiaceae</taxon>
        <taxon>Stigmatella</taxon>
    </lineage>
</organism>
<dbReference type="CDD" id="cd15482">
    <property type="entry name" value="Sialidase_non-viral"/>
    <property type="match status" value="1"/>
</dbReference>
<feature type="signal peptide" evidence="1">
    <location>
        <begin position="1"/>
        <end position="27"/>
    </location>
</feature>
<proteinExistence type="predicted"/>
<evidence type="ECO:0000256" key="1">
    <source>
        <dbReference type="SAM" id="SignalP"/>
    </source>
</evidence>
<dbReference type="AlphaFoldDB" id="A0A1H8DL19"/>
<reference evidence="4" key="1">
    <citation type="submission" date="2016-10" db="EMBL/GenBank/DDBJ databases">
        <authorList>
            <person name="Varghese N."/>
            <person name="Submissions S."/>
        </authorList>
    </citation>
    <scope>NUCLEOTIDE SEQUENCE [LARGE SCALE GENOMIC DNA]</scope>
    <source>
        <strain evidence="4">DSM 17044</strain>
    </source>
</reference>
<gene>
    <name evidence="3" type="ORF">SAMN05444354_13028</name>
</gene>
<keyword evidence="4" id="KW-1185">Reference proteome</keyword>
<dbReference type="OrthoDB" id="284233at2"/>